<dbReference type="EMBL" id="SODV01000001">
    <property type="protein sequence ID" value="TDW99133.1"/>
    <property type="molecule type" value="Genomic_DNA"/>
</dbReference>
<dbReference type="AlphaFoldDB" id="A0A4R8DMF2"/>
<comment type="caution">
    <text evidence="1">The sequence shown here is derived from an EMBL/GenBank/DDBJ whole genome shotgun (WGS) entry which is preliminary data.</text>
</comment>
<gene>
    <name evidence="1" type="ORF">EDB95_0141</name>
</gene>
<evidence type="ECO:0000313" key="1">
    <source>
        <dbReference type="EMBL" id="TDW99133.1"/>
    </source>
</evidence>
<organism evidence="1 2">
    <name type="scientific">Dinghuibacter silviterrae</name>
    <dbReference type="NCBI Taxonomy" id="1539049"/>
    <lineage>
        <taxon>Bacteria</taxon>
        <taxon>Pseudomonadati</taxon>
        <taxon>Bacteroidota</taxon>
        <taxon>Chitinophagia</taxon>
        <taxon>Chitinophagales</taxon>
        <taxon>Chitinophagaceae</taxon>
        <taxon>Dinghuibacter</taxon>
    </lineage>
</organism>
<reference evidence="1 2" key="1">
    <citation type="submission" date="2019-03" db="EMBL/GenBank/DDBJ databases">
        <title>Genomic Encyclopedia of Type Strains, Phase IV (KMG-IV): sequencing the most valuable type-strain genomes for metagenomic binning, comparative biology and taxonomic classification.</title>
        <authorList>
            <person name="Goeker M."/>
        </authorList>
    </citation>
    <scope>NUCLEOTIDE SEQUENCE [LARGE SCALE GENOMIC DNA]</scope>
    <source>
        <strain evidence="1 2">DSM 100059</strain>
    </source>
</reference>
<accession>A0A4R8DMF2</accession>
<dbReference type="PROSITE" id="PS51257">
    <property type="entry name" value="PROKAR_LIPOPROTEIN"/>
    <property type="match status" value="1"/>
</dbReference>
<keyword evidence="2" id="KW-1185">Reference proteome</keyword>
<dbReference type="Proteomes" id="UP000294498">
    <property type="component" value="Unassembled WGS sequence"/>
</dbReference>
<evidence type="ECO:0008006" key="3">
    <source>
        <dbReference type="Google" id="ProtNLM"/>
    </source>
</evidence>
<dbReference type="InterPro" id="IPR036249">
    <property type="entry name" value="Thioredoxin-like_sf"/>
</dbReference>
<evidence type="ECO:0000313" key="2">
    <source>
        <dbReference type="Proteomes" id="UP000294498"/>
    </source>
</evidence>
<dbReference type="Gene3D" id="3.40.30.10">
    <property type="entry name" value="Glutaredoxin"/>
    <property type="match status" value="1"/>
</dbReference>
<sequence>MDYMKVFLSICMVLALAACRHKSSESAVLHLRGAFNRQYYVEALGLNGEKSTILDSGKAASNRDSIAIELPPGEERLFRVVFADKDIDILFVNDARNIDIFCNYGTGVYSFGQSPASTEWQDFQKDQAKCVASERYGRDLVFADTVRNPALFLAAYGMLDFGADYKGLDSFMHRAGVRFPRHQGIQTLVKATLEYTRLFENPLRVGDSVSELTLPDINGLEFSTYSITNKYILINFWSPLDMRSKPYLDAVEEEGRKMDGRPLAVLSVALDDRLDAWKNMVTTGSYSGVQLIDENIWKGPSVKAFRFDSIPFNFLIGPDKKVIAKGIPADSLQSVLHRFVSH</sequence>
<dbReference type="SUPFAM" id="SSF52833">
    <property type="entry name" value="Thioredoxin-like"/>
    <property type="match status" value="1"/>
</dbReference>
<proteinExistence type="predicted"/>
<name>A0A4R8DMF2_9BACT</name>
<protein>
    <recommendedName>
        <fullName evidence="3">AhpC/TSA family protein</fullName>
    </recommendedName>
</protein>